<dbReference type="GO" id="GO:0000030">
    <property type="term" value="F:mannosyltransferase activity"/>
    <property type="evidence" value="ECO:0000318"/>
    <property type="project" value="GO_Central"/>
</dbReference>
<reference evidence="22" key="3">
    <citation type="submission" date="2025-08" db="UniProtKB">
        <authorList>
            <consortium name="Ensembl"/>
        </authorList>
    </citation>
    <scope>IDENTIFICATION</scope>
</reference>
<comment type="pathway">
    <text evidence="2">Protein modification; protein glycosylation.</text>
</comment>
<keyword evidence="23" id="KW-1185">Reference proteome</keyword>
<dbReference type="Ensembl" id="ENSCINT00000014811.3">
    <property type="protein sequence ID" value="ENSCINP00000014811.3"/>
    <property type="gene ID" value="ENSCING00000007217.3"/>
</dbReference>
<organism evidence="22 23">
    <name type="scientific">Ciona intestinalis</name>
    <name type="common">Transparent sea squirt</name>
    <name type="synonym">Ascidia intestinalis</name>
    <dbReference type="NCBI Taxonomy" id="7719"/>
    <lineage>
        <taxon>Eukaryota</taxon>
        <taxon>Metazoa</taxon>
        <taxon>Chordata</taxon>
        <taxon>Tunicata</taxon>
        <taxon>Ascidiacea</taxon>
        <taxon>Phlebobranchia</taxon>
        <taxon>Cionidae</taxon>
        <taxon>Ciona</taxon>
    </lineage>
</organism>
<evidence type="ECO:0000256" key="15">
    <source>
        <dbReference type="ARBA" id="ARBA00033088"/>
    </source>
</evidence>
<dbReference type="GeneTree" id="ENSGT00390000008647"/>
<evidence type="ECO:0000256" key="3">
    <source>
        <dbReference type="ARBA" id="ARBA00012611"/>
    </source>
</evidence>
<comment type="function">
    <text evidence="17">Mannosyltransferase that operates in the biosynthetic pathway of dolichol-linked oligosaccharides, the glycan precursors employed in protein asparagine (N)-glycosylation. The assembly of dolichol-linked oligosaccharides begins on the cytosolic side of the endoplasmic reticulum membrane and finishes in its lumen. The sequential addition of sugars to dolichol pyrophosphate produces dolichol-linked oligosaccharides containing fourteen sugars, including two GlcNAcs, nine mannoses and three glucoses. Once assembled, the oligosaccharide is transferred from the lipid to nascent proteins by oligosaccharyltransferases. Catalyzes, on the cytoplasmic face of the endoplasmic reticulum, the addition of the first mannose residues to the dolichol-linked oligosaccharide chain, to produce Man1GlcNAc(2)-PP-dolichol core oligosaccharide. Man1GlcNAc(2)-PP-dolichol is a substrate for ALG2, the following enzyme in the biosynthetic pathway.</text>
</comment>
<reference evidence="22" key="2">
    <citation type="journal article" date="2008" name="Genome Biol.">
        <title>Improved genome assembly and evidence-based global gene model set for the chordate Ciona intestinalis: new insight into intron and operon populations.</title>
        <authorList>
            <person name="Satou Y."/>
            <person name="Mineta K."/>
            <person name="Ogasawara M."/>
            <person name="Sasakura Y."/>
            <person name="Shoguchi E."/>
            <person name="Ueno K."/>
            <person name="Yamada L."/>
            <person name="Matsumoto J."/>
            <person name="Wasserscheid J."/>
            <person name="Dewar K."/>
            <person name="Wiley G.B."/>
            <person name="Macmil S.L."/>
            <person name="Roe B.A."/>
            <person name="Zeller R.W."/>
            <person name="Hastings K.E."/>
            <person name="Lemaire P."/>
            <person name="Lindquist E."/>
            <person name="Endo T."/>
            <person name="Hotta K."/>
            <person name="Inaba K."/>
        </authorList>
    </citation>
    <scope>NUCLEOTIDE SEQUENCE [LARGE SCALE GENOMIC DNA]</scope>
    <source>
        <strain evidence="22">wild type</strain>
    </source>
</reference>
<dbReference type="InterPro" id="IPR001296">
    <property type="entry name" value="Glyco_trans_1"/>
</dbReference>
<dbReference type="InterPro" id="IPR026051">
    <property type="entry name" value="ALG1-like"/>
</dbReference>
<evidence type="ECO:0000256" key="20">
    <source>
        <dbReference type="SAM" id="Phobius"/>
    </source>
</evidence>
<comment type="catalytic activity">
    <reaction evidence="16">
        <text>an N,N'-diacetylchitobiosyl-diphospho-di-trans,poly-cis-dolichol + GDP-alpha-D-mannose = a beta-D-Man-(1-&gt;4)-beta-D-GlcNAc-(1-&gt;4)-alpha-D-GlcNAc-diphospho-di-trans,poly-cis-dolichol + GDP + H(+)</text>
        <dbReference type="Rhea" id="RHEA:13865"/>
        <dbReference type="Rhea" id="RHEA-COMP:19510"/>
        <dbReference type="Rhea" id="RHEA-COMP:19511"/>
        <dbReference type="ChEBI" id="CHEBI:15378"/>
        <dbReference type="ChEBI" id="CHEBI:57269"/>
        <dbReference type="ChEBI" id="CHEBI:57527"/>
        <dbReference type="ChEBI" id="CHEBI:58189"/>
        <dbReference type="ChEBI" id="CHEBI:58472"/>
        <dbReference type="EC" id="2.4.1.142"/>
    </reaction>
    <physiologicalReaction direction="left-to-right" evidence="16">
        <dbReference type="Rhea" id="RHEA:13866"/>
    </physiologicalReaction>
</comment>
<dbReference type="HOGENOM" id="CLU_012079_0_0_1"/>
<evidence type="ECO:0000256" key="19">
    <source>
        <dbReference type="ARBA" id="ARBA00082785"/>
    </source>
</evidence>
<evidence type="ECO:0000256" key="5">
    <source>
        <dbReference type="ARBA" id="ARBA00022553"/>
    </source>
</evidence>
<dbReference type="EC" id="2.4.1.142" evidence="3"/>
<keyword evidence="12 20" id="KW-0472">Membrane</keyword>
<evidence type="ECO:0000256" key="2">
    <source>
        <dbReference type="ARBA" id="ARBA00004922"/>
    </source>
</evidence>
<dbReference type="Proteomes" id="UP000008144">
    <property type="component" value="Chromosome 2"/>
</dbReference>
<dbReference type="PANTHER" id="PTHR13036:SF0">
    <property type="entry name" value="CHITOBIOSYLDIPHOSPHODOLICHOL BETA-MANNOSYLTRANSFERASE"/>
    <property type="match status" value="1"/>
</dbReference>
<sequence>MADSLIRIINLWILFPIGLFFRLILIFSVLLIIRRLYVYGKKRSKVAVVVLGDVGRSPRMSYHSVSLASHGFDVTLVGYAGSVPHPLVLESKKIRLQFVKEAHVTRGYLPIFTKLELKIYTSCVSALLYKSHITATYNTTYLLLQNPPCIPSLAICCFLSVCNGSKLIIDWHNYGYSILALSLGENHLMVKVAKCQKVRIVSKRAYLMYEEIFGQLSSGNLCVTKAMQEHLFNKWNISADVMHDRAASIFRKLDNEERHKLFLRFGEDYPEFATPGKGESRFTHMGELGVSMKSDRPAILISSTSWTEDEDFSVLLEALQYYEENTSLDLPNILCVITGKGPQKSYYQKQIAAKNWKRVEIITPWLEASDYPKLLGSADLGVSLHTSSSGLDLPMKVVDMFGSSLPVAAINFNCLSELVQHNVNGFVFENSAELSKQLVNIFSDFPQDRTTLNRLSKEVEKFRNITWNEAWDKNVLPLFKR</sequence>
<evidence type="ECO:0000256" key="9">
    <source>
        <dbReference type="ARBA" id="ARBA00022824"/>
    </source>
</evidence>
<dbReference type="GO" id="GO:0004578">
    <property type="term" value="F:chitobiosyldiphosphodolichol beta-mannosyltransferase activity"/>
    <property type="evidence" value="ECO:0007669"/>
    <property type="project" value="UniProtKB-EC"/>
</dbReference>
<keyword evidence="10" id="KW-0735">Signal-anchor</keyword>
<dbReference type="AlphaFoldDB" id="F6W713"/>
<dbReference type="EMBL" id="EAAA01001566">
    <property type="status" value="NOT_ANNOTATED_CDS"/>
    <property type="molecule type" value="Genomic_DNA"/>
</dbReference>
<protein>
    <recommendedName>
        <fullName evidence="4">Chitobiosyldiphosphodolichol beta-mannosyltransferase</fullName>
        <ecNumber evidence="3">2.4.1.142</ecNumber>
    </recommendedName>
    <alternativeName>
        <fullName evidence="19">Asparagine-linked glycosylation protein 1 homolog</fullName>
    </alternativeName>
    <alternativeName>
        <fullName evidence="14">Beta-1,4-mannosyltransferase</fullName>
    </alternativeName>
    <alternativeName>
        <fullName evidence="15">GDP-Man:GlcNAc2-PP-dolichol mannosyltransferase</fullName>
    </alternativeName>
    <alternativeName>
        <fullName evidence="13">GDP-mannose-dolichol diphosphochitobiose mannosyltransferase</fullName>
    </alternativeName>
</protein>
<keyword evidence="5" id="KW-0597">Phosphoprotein</keyword>
<evidence type="ECO:0000256" key="14">
    <source>
        <dbReference type="ARBA" id="ARBA00031566"/>
    </source>
</evidence>
<evidence type="ECO:0000256" key="18">
    <source>
        <dbReference type="ARBA" id="ARBA00061237"/>
    </source>
</evidence>
<dbReference type="FunFam" id="3.40.50.2000:FF:000096">
    <property type="entry name" value="ALG1, chitobiosyldiphosphodolichol beta-mannosyltransferase"/>
    <property type="match status" value="1"/>
</dbReference>
<dbReference type="PANTHER" id="PTHR13036">
    <property type="entry name" value="BETA1,4 MANNOSYLTRANSFERASE"/>
    <property type="match status" value="1"/>
</dbReference>
<keyword evidence="7" id="KW-0808">Transferase</keyword>
<evidence type="ECO:0000256" key="12">
    <source>
        <dbReference type="ARBA" id="ARBA00023136"/>
    </source>
</evidence>
<evidence type="ECO:0000256" key="16">
    <source>
        <dbReference type="ARBA" id="ARBA00045071"/>
    </source>
</evidence>
<comment type="similarity">
    <text evidence="18">Belongs to the glycosyltransferase group 1 family. Glycosyltransferase 33 subfamily.</text>
</comment>
<evidence type="ECO:0000256" key="6">
    <source>
        <dbReference type="ARBA" id="ARBA00022676"/>
    </source>
</evidence>
<dbReference type="GO" id="GO:0005783">
    <property type="term" value="C:endoplasmic reticulum"/>
    <property type="evidence" value="ECO:0000318"/>
    <property type="project" value="GO_Central"/>
</dbReference>
<dbReference type="OMA" id="CKLIIDW"/>
<keyword evidence="6" id="KW-0328">Glycosyltransferase</keyword>
<keyword evidence="9" id="KW-0256">Endoplasmic reticulum</keyword>
<dbReference type="InParanoid" id="F6W713"/>
<evidence type="ECO:0000313" key="22">
    <source>
        <dbReference type="Ensembl" id="ENSCINP00000014811.3"/>
    </source>
</evidence>
<dbReference type="GO" id="GO:0005789">
    <property type="term" value="C:endoplasmic reticulum membrane"/>
    <property type="evidence" value="ECO:0007669"/>
    <property type="project" value="UniProtKB-SubCell"/>
</dbReference>
<proteinExistence type="inferred from homology"/>
<accession>F6W713</accession>
<evidence type="ECO:0000256" key="8">
    <source>
        <dbReference type="ARBA" id="ARBA00022692"/>
    </source>
</evidence>
<dbReference type="SUPFAM" id="SSF53756">
    <property type="entry name" value="UDP-Glycosyltransferase/glycogen phosphorylase"/>
    <property type="match status" value="1"/>
</dbReference>
<evidence type="ECO:0000259" key="21">
    <source>
        <dbReference type="Pfam" id="PF00534"/>
    </source>
</evidence>
<evidence type="ECO:0000256" key="11">
    <source>
        <dbReference type="ARBA" id="ARBA00022989"/>
    </source>
</evidence>
<dbReference type="Gene3D" id="3.40.50.2000">
    <property type="entry name" value="Glycogen Phosphorylase B"/>
    <property type="match status" value="1"/>
</dbReference>
<keyword evidence="11 20" id="KW-1133">Transmembrane helix</keyword>
<keyword evidence="8 20" id="KW-0812">Transmembrane</keyword>
<dbReference type="FunCoup" id="F6W713">
    <property type="interactions" value="353"/>
</dbReference>
<feature type="transmembrane region" description="Helical" evidence="20">
    <location>
        <begin position="12"/>
        <end position="33"/>
    </location>
</feature>
<evidence type="ECO:0000256" key="17">
    <source>
        <dbReference type="ARBA" id="ARBA00056362"/>
    </source>
</evidence>
<evidence type="ECO:0000256" key="1">
    <source>
        <dbReference type="ARBA" id="ARBA00004389"/>
    </source>
</evidence>
<feature type="domain" description="Glycosyl transferase family 1" evidence="21">
    <location>
        <begin position="294"/>
        <end position="458"/>
    </location>
</feature>
<reference evidence="23" key="1">
    <citation type="journal article" date="2002" name="Science">
        <title>The draft genome of Ciona intestinalis: insights into chordate and vertebrate origins.</title>
        <authorList>
            <person name="Dehal P."/>
            <person name="Satou Y."/>
            <person name="Campbell R.K."/>
            <person name="Chapman J."/>
            <person name="Degnan B."/>
            <person name="De Tomaso A."/>
            <person name="Davidson B."/>
            <person name="Di Gregorio A."/>
            <person name="Gelpke M."/>
            <person name="Goodstein D.M."/>
            <person name="Harafuji N."/>
            <person name="Hastings K.E."/>
            <person name="Ho I."/>
            <person name="Hotta K."/>
            <person name="Huang W."/>
            <person name="Kawashima T."/>
            <person name="Lemaire P."/>
            <person name="Martinez D."/>
            <person name="Meinertzhagen I.A."/>
            <person name="Necula S."/>
            <person name="Nonaka M."/>
            <person name="Putnam N."/>
            <person name="Rash S."/>
            <person name="Saiga H."/>
            <person name="Satake M."/>
            <person name="Terry A."/>
            <person name="Yamada L."/>
            <person name="Wang H.G."/>
            <person name="Awazu S."/>
            <person name="Azumi K."/>
            <person name="Boore J."/>
            <person name="Branno M."/>
            <person name="Chin-Bow S."/>
            <person name="DeSantis R."/>
            <person name="Doyle S."/>
            <person name="Francino P."/>
            <person name="Keys D.N."/>
            <person name="Haga S."/>
            <person name="Hayashi H."/>
            <person name="Hino K."/>
            <person name="Imai K.S."/>
            <person name="Inaba K."/>
            <person name="Kano S."/>
            <person name="Kobayashi K."/>
            <person name="Kobayashi M."/>
            <person name="Lee B.I."/>
            <person name="Makabe K.W."/>
            <person name="Manohar C."/>
            <person name="Matassi G."/>
            <person name="Medina M."/>
            <person name="Mochizuki Y."/>
            <person name="Mount S."/>
            <person name="Morishita T."/>
            <person name="Miura S."/>
            <person name="Nakayama A."/>
            <person name="Nishizaka S."/>
            <person name="Nomoto H."/>
            <person name="Ohta F."/>
            <person name="Oishi K."/>
            <person name="Rigoutsos I."/>
            <person name="Sano M."/>
            <person name="Sasaki A."/>
            <person name="Sasakura Y."/>
            <person name="Shoguchi E."/>
            <person name="Shin-i T."/>
            <person name="Spagnuolo A."/>
            <person name="Stainier D."/>
            <person name="Suzuki M.M."/>
            <person name="Tassy O."/>
            <person name="Takatori N."/>
            <person name="Tokuoka M."/>
            <person name="Yagi K."/>
            <person name="Yoshizaki F."/>
            <person name="Wada S."/>
            <person name="Zhang C."/>
            <person name="Hyatt P.D."/>
            <person name="Larimer F."/>
            <person name="Detter C."/>
            <person name="Doggett N."/>
            <person name="Glavina T."/>
            <person name="Hawkins T."/>
            <person name="Richardson P."/>
            <person name="Lucas S."/>
            <person name="Kohara Y."/>
            <person name="Levine M."/>
            <person name="Satoh N."/>
            <person name="Rokhsar D.S."/>
        </authorList>
    </citation>
    <scope>NUCLEOTIDE SEQUENCE [LARGE SCALE GENOMIC DNA]</scope>
</reference>
<comment type="subcellular location">
    <subcellularLocation>
        <location evidence="1">Endoplasmic reticulum membrane</location>
        <topology evidence="1">Single-pass membrane protein</topology>
    </subcellularLocation>
</comment>
<evidence type="ECO:0000256" key="4">
    <source>
        <dbReference type="ARBA" id="ARBA00015841"/>
    </source>
</evidence>
<name>F6W713_CIOIN</name>
<reference evidence="22" key="4">
    <citation type="submission" date="2025-09" db="UniProtKB">
        <authorList>
            <consortium name="Ensembl"/>
        </authorList>
    </citation>
    <scope>IDENTIFICATION</scope>
</reference>
<dbReference type="Pfam" id="PF00534">
    <property type="entry name" value="Glycos_transf_1"/>
    <property type="match status" value="1"/>
</dbReference>
<evidence type="ECO:0000256" key="13">
    <source>
        <dbReference type="ARBA" id="ARBA00031434"/>
    </source>
</evidence>
<evidence type="ECO:0000256" key="7">
    <source>
        <dbReference type="ARBA" id="ARBA00022679"/>
    </source>
</evidence>
<evidence type="ECO:0000256" key="10">
    <source>
        <dbReference type="ARBA" id="ARBA00022968"/>
    </source>
</evidence>
<dbReference type="STRING" id="7719.ENSCINP00000014811"/>
<evidence type="ECO:0000313" key="23">
    <source>
        <dbReference type="Proteomes" id="UP000008144"/>
    </source>
</evidence>